<dbReference type="GO" id="GO:0004519">
    <property type="term" value="F:endonuclease activity"/>
    <property type="evidence" value="ECO:0007669"/>
    <property type="project" value="UniProtKB-KW"/>
</dbReference>
<name>A0A4Z0JNG6_9LACO</name>
<gene>
    <name evidence="8" type="ORF">EGT49_02370</name>
</gene>
<dbReference type="OrthoDB" id="9801102at2"/>
<dbReference type="AlphaFoldDB" id="A0A4Z0JNG6"/>
<keyword evidence="4" id="KW-0255">Endonuclease</keyword>
<evidence type="ECO:0000256" key="7">
    <source>
        <dbReference type="ARBA" id="ARBA00050056"/>
    </source>
</evidence>
<dbReference type="PANTHER" id="PTHR38039:SF1">
    <property type="entry name" value="TOXIN YOEB"/>
    <property type="match status" value="1"/>
</dbReference>
<sequence length="90" mass="11073">MTTYKVKFKNSPKNDLRKIKQSNLRDKFDELIKKLVTNPYDPTDNFEKLMPPEDRFYSRRINIKHRLVYKVDEEKKVVYIYSAWNHYLDN</sequence>
<evidence type="ECO:0000256" key="6">
    <source>
        <dbReference type="ARBA" id="ARBA00030388"/>
    </source>
</evidence>
<dbReference type="InterPro" id="IPR035093">
    <property type="entry name" value="RelE/ParE_toxin_dom_sf"/>
</dbReference>
<comment type="caution">
    <text evidence="8">The sequence shown here is derived from an EMBL/GenBank/DDBJ whole genome shotgun (WGS) entry which is preliminary data.</text>
</comment>
<evidence type="ECO:0000313" key="9">
    <source>
        <dbReference type="Proteomes" id="UP000298021"/>
    </source>
</evidence>
<dbReference type="Pfam" id="PF06769">
    <property type="entry name" value="YoeB_toxin"/>
    <property type="match status" value="1"/>
</dbReference>
<dbReference type="PANTHER" id="PTHR38039">
    <property type="entry name" value="TOXIN YOEB"/>
    <property type="match status" value="1"/>
</dbReference>
<evidence type="ECO:0000313" key="8">
    <source>
        <dbReference type="EMBL" id="TGD24615.1"/>
    </source>
</evidence>
<reference evidence="8 9" key="1">
    <citation type="submission" date="2018-10" db="EMBL/GenBank/DDBJ databases">
        <title>Lactobacillus sp. R7 and Lactobacillus sp. R19 isolated from fermented mustard green product of Taiwan.</title>
        <authorList>
            <person name="Lin S.-T."/>
        </authorList>
    </citation>
    <scope>NUCLEOTIDE SEQUENCE [LARGE SCALE GENOMIC DNA]</scope>
    <source>
        <strain evidence="8 9">BCRC 81127</strain>
    </source>
</reference>
<evidence type="ECO:0000256" key="2">
    <source>
        <dbReference type="ARBA" id="ARBA00022649"/>
    </source>
</evidence>
<comment type="similarity">
    <text evidence="1">Belongs to the YoeB family.</text>
</comment>
<dbReference type="InterPro" id="IPR009614">
    <property type="entry name" value="YoeB_toxin"/>
</dbReference>
<dbReference type="GO" id="GO:0006401">
    <property type="term" value="P:RNA catabolic process"/>
    <property type="evidence" value="ECO:0007669"/>
    <property type="project" value="InterPro"/>
</dbReference>
<evidence type="ECO:0000256" key="3">
    <source>
        <dbReference type="ARBA" id="ARBA00022722"/>
    </source>
</evidence>
<keyword evidence="9" id="KW-1185">Reference proteome</keyword>
<dbReference type="Gene3D" id="3.30.2310.20">
    <property type="entry name" value="RelE-like"/>
    <property type="match status" value="1"/>
</dbReference>
<dbReference type="SUPFAM" id="SSF143011">
    <property type="entry name" value="RelE-like"/>
    <property type="match status" value="1"/>
</dbReference>
<dbReference type="EMBL" id="RKLY01000004">
    <property type="protein sequence ID" value="TGD24615.1"/>
    <property type="molecule type" value="Genomic_DNA"/>
</dbReference>
<accession>A0A4Z0JNG6</accession>
<proteinExistence type="inferred from homology"/>
<keyword evidence="3" id="KW-0540">Nuclease</keyword>
<dbReference type="RefSeq" id="WP_135371361.1">
    <property type="nucleotide sequence ID" value="NZ_RKLY01000004.1"/>
</dbReference>
<organism evidence="8 9">
    <name type="scientific">Companilactobacillus suantsaicola</name>
    <dbReference type="NCBI Taxonomy" id="2487723"/>
    <lineage>
        <taxon>Bacteria</taxon>
        <taxon>Bacillati</taxon>
        <taxon>Bacillota</taxon>
        <taxon>Bacilli</taxon>
        <taxon>Lactobacillales</taxon>
        <taxon>Lactobacillaceae</taxon>
        <taxon>Companilactobacillus</taxon>
    </lineage>
</organism>
<keyword evidence="5" id="KW-0378">Hydrolase</keyword>
<dbReference type="NCBIfam" id="TIGR02116">
    <property type="entry name" value="toxin_Txe_YoeB"/>
    <property type="match status" value="1"/>
</dbReference>
<keyword evidence="2" id="KW-1277">Toxin-antitoxin system</keyword>
<evidence type="ECO:0000256" key="1">
    <source>
        <dbReference type="ARBA" id="ARBA00008172"/>
    </source>
</evidence>
<evidence type="ECO:0000256" key="4">
    <source>
        <dbReference type="ARBA" id="ARBA00022759"/>
    </source>
</evidence>
<dbReference type="GO" id="GO:0016787">
    <property type="term" value="F:hydrolase activity"/>
    <property type="evidence" value="ECO:0007669"/>
    <property type="project" value="UniProtKB-KW"/>
</dbReference>
<dbReference type="Proteomes" id="UP000298021">
    <property type="component" value="Unassembled WGS sequence"/>
</dbReference>
<protein>
    <recommendedName>
        <fullName evidence="7">Endoribonuclease YoeB</fullName>
    </recommendedName>
    <alternativeName>
        <fullName evidence="6">Putative mRNA interferase YoeB</fullName>
    </alternativeName>
</protein>
<dbReference type="GO" id="GO:0045892">
    <property type="term" value="P:negative regulation of DNA-templated transcription"/>
    <property type="evidence" value="ECO:0007669"/>
    <property type="project" value="TreeGrafter"/>
</dbReference>
<evidence type="ECO:0000256" key="5">
    <source>
        <dbReference type="ARBA" id="ARBA00022801"/>
    </source>
</evidence>